<dbReference type="RefSeq" id="WP_076685463.1">
    <property type="nucleotide sequence ID" value="NZ_CP015588.1"/>
</dbReference>
<accession>A0ABM6GV22</accession>
<feature type="compositionally biased region" description="Low complexity" evidence="1">
    <location>
        <begin position="65"/>
        <end position="84"/>
    </location>
</feature>
<dbReference type="EMBL" id="CP015588">
    <property type="protein sequence ID" value="APY87533.1"/>
    <property type="molecule type" value="Genomic_DNA"/>
</dbReference>
<sequence>MEQPNGDAAAGRYAGSGGGTGRDPGERDPGGRGLGGRDVAAGGAGGRDLAAGGVGGRGVGGQDVGGQDLAAGGAGGRAAENRTAGGEDAHPGGVPATYGKDRLGALAAWPDDRLATSLYECGVAGLGRTADADALGTLLRTFPDSRQAGEVGPALRAAVTSREAALKGSAPCTAVDELRAIGATADALPAGKVDGEALRGSADRAVRRGVYACGVDEFEDGRFTEAAETLNGFAEDYPADKRHDRAEDIAVAAEIAAERPSAGRRLPPSRPGGSGEVELVLANLGPGELEVLYIGPTTGAVELKACASCRTCPTRSAGDKACRAGTSKYPRTTLRLPAGDYHFLYKRATVRNRADGATLSTAYRYTDCSFVTRGTAGLGLT</sequence>
<proteinExistence type="predicted"/>
<feature type="compositionally biased region" description="Low complexity" evidence="1">
    <location>
        <begin position="1"/>
        <end position="13"/>
    </location>
</feature>
<reference evidence="2 3" key="1">
    <citation type="submission" date="2016-05" db="EMBL/GenBank/DDBJ databases">
        <authorList>
            <person name="Gu J."/>
        </authorList>
    </citation>
    <scope>NUCLEOTIDE SEQUENCE [LARGE SCALE GENOMIC DNA]</scope>
    <source>
        <strain evidence="2 3">ACCC40021</strain>
    </source>
</reference>
<protein>
    <submittedName>
        <fullName evidence="2">Uncharacterized protein</fullName>
    </submittedName>
</protein>
<organism evidence="2 3">
    <name type="scientific">Streptomyces alfalfae</name>
    <dbReference type="NCBI Taxonomy" id="1642299"/>
    <lineage>
        <taxon>Bacteria</taxon>
        <taxon>Bacillati</taxon>
        <taxon>Actinomycetota</taxon>
        <taxon>Actinomycetes</taxon>
        <taxon>Kitasatosporales</taxon>
        <taxon>Streptomycetaceae</taxon>
        <taxon>Streptomyces</taxon>
    </lineage>
</organism>
<feature type="compositionally biased region" description="Gly residues" evidence="1">
    <location>
        <begin position="31"/>
        <end position="64"/>
    </location>
</feature>
<keyword evidence="3" id="KW-1185">Reference proteome</keyword>
<evidence type="ECO:0000313" key="3">
    <source>
        <dbReference type="Proteomes" id="UP000187191"/>
    </source>
</evidence>
<evidence type="ECO:0000313" key="2">
    <source>
        <dbReference type="EMBL" id="APY87533.1"/>
    </source>
</evidence>
<gene>
    <name evidence="2" type="ORF">A7J05_19030</name>
</gene>
<name>A0ABM6GV22_9ACTN</name>
<feature type="region of interest" description="Disordered" evidence="1">
    <location>
        <begin position="1"/>
        <end position="96"/>
    </location>
</feature>
<dbReference type="Proteomes" id="UP000187191">
    <property type="component" value="Chromosome"/>
</dbReference>
<evidence type="ECO:0000256" key="1">
    <source>
        <dbReference type="SAM" id="MobiDB-lite"/>
    </source>
</evidence>